<dbReference type="Proteomes" id="UP000178606">
    <property type="component" value="Unassembled WGS sequence"/>
</dbReference>
<protein>
    <recommendedName>
        <fullName evidence="5">Terminase</fullName>
    </recommendedName>
</protein>
<dbReference type="Pfam" id="PF03354">
    <property type="entry name" value="TerL_ATPase"/>
    <property type="match status" value="1"/>
</dbReference>
<evidence type="ECO:0000313" key="4">
    <source>
        <dbReference type="Proteomes" id="UP000178606"/>
    </source>
</evidence>
<sequence>MIAGRVVAGRLVRLACERHLRDLVEGAARGLRWDLSAALHAIEFFKYLHLAEGEHAGKVFEPQPFQKFIVGSLFGWKGPDGFRRFRTAYVEQAKGNGKSPTAAGIGLYGLIADGEAGAEIYSAATTRPQASILFRDAQNMVSASPELKGIIDVSQFNLAHVLSNSFFRPVSSEHRGLDGKRVHMALIDEVHEHPTPLVVDKMRAGTKGRRQAMIFEITNSGYDRDSVCYQHHAYSVELLTGKAENGAWFAFVCGLDACEKHSAEGKTQPVDGCAACDDWHDEKVWPKANPNLGVSVTLKYLREQVEEAKGMPAKEGIVKRLNFCIWTESETSWLSTEVWSRGAGPIDRPSLAAQVCFGGLDLASRKDLAAFVLCFPDVPEPGHYSLLCRAWIPRAQAEFHARESGIPYLLWERQGFVTLTEGDTIHHDRIEEAIKADSELYDLQDIAVDPWNAAQITEHLHDHGIKVVEFAQNIRNFNEPCKWFEGLLIEGKLHHGDNPLLNWCAGNVAVWTDASANIRPVKPEHGSAKKIDPIVAGVMAGARAMLWTGRVYDSKGLELL</sequence>
<dbReference type="InterPro" id="IPR046461">
    <property type="entry name" value="TerL_ATPase"/>
</dbReference>
<evidence type="ECO:0000259" key="1">
    <source>
        <dbReference type="Pfam" id="PF03354"/>
    </source>
</evidence>
<reference evidence="3 4" key="1">
    <citation type="journal article" date="2016" name="Nat. Commun.">
        <title>Thousands of microbial genomes shed light on interconnected biogeochemical processes in an aquifer system.</title>
        <authorList>
            <person name="Anantharaman K."/>
            <person name="Brown C.T."/>
            <person name="Hug L.A."/>
            <person name="Sharon I."/>
            <person name="Castelle C.J."/>
            <person name="Probst A.J."/>
            <person name="Thomas B.C."/>
            <person name="Singh A."/>
            <person name="Wilkins M.J."/>
            <person name="Karaoz U."/>
            <person name="Brodie E.L."/>
            <person name="Williams K.H."/>
            <person name="Hubbard S.S."/>
            <person name="Banfield J.F."/>
        </authorList>
    </citation>
    <scope>NUCLEOTIDE SEQUENCE [LARGE SCALE GENOMIC DNA]</scope>
    <source>
        <strain evidence="4">RIFCSPLOWO2_12_FULL_64_10</strain>
    </source>
</reference>
<dbReference type="Pfam" id="PF20441">
    <property type="entry name" value="TerL_nuclease"/>
    <property type="match status" value="1"/>
</dbReference>
<dbReference type="Gene3D" id="3.40.50.300">
    <property type="entry name" value="P-loop containing nucleotide triphosphate hydrolases"/>
    <property type="match status" value="1"/>
</dbReference>
<proteinExistence type="predicted"/>
<dbReference type="AlphaFoldDB" id="A0A1F6C4I1"/>
<dbReference type="InterPro" id="IPR027417">
    <property type="entry name" value="P-loop_NTPase"/>
</dbReference>
<feature type="domain" description="Terminase large subunit-like ATPase" evidence="1">
    <location>
        <begin position="64"/>
        <end position="234"/>
    </location>
</feature>
<dbReference type="PANTHER" id="PTHR41287:SF1">
    <property type="entry name" value="PROTEIN YMFN"/>
    <property type="match status" value="1"/>
</dbReference>
<dbReference type="GO" id="GO:0004519">
    <property type="term" value="F:endonuclease activity"/>
    <property type="evidence" value="ECO:0007669"/>
    <property type="project" value="InterPro"/>
</dbReference>
<accession>A0A1F6C4I1</accession>
<evidence type="ECO:0000313" key="3">
    <source>
        <dbReference type="EMBL" id="OGG44094.1"/>
    </source>
</evidence>
<feature type="domain" description="Terminase large subunit-like endonuclease" evidence="2">
    <location>
        <begin position="276"/>
        <end position="544"/>
    </location>
</feature>
<dbReference type="InterPro" id="IPR046462">
    <property type="entry name" value="TerL_nuclease"/>
</dbReference>
<evidence type="ECO:0000259" key="2">
    <source>
        <dbReference type="Pfam" id="PF20441"/>
    </source>
</evidence>
<evidence type="ECO:0008006" key="5">
    <source>
        <dbReference type="Google" id="ProtNLM"/>
    </source>
</evidence>
<dbReference type="EMBL" id="MFKF01000416">
    <property type="protein sequence ID" value="OGG44094.1"/>
    <property type="molecule type" value="Genomic_DNA"/>
</dbReference>
<name>A0A1F6C4I1_HANXR</name>
<organism evidence="3 4">
    <name type="scientific">Handelsmanbacteria sp. (strain RIFCSPLOWO2_12_FULL_64_10)</name>
    <dbReference type="NCBI Taxonomy" id="1817868"/>
    <lineage>
        <taxon>Bacteria</taxon>
        <taxon>Candidatus Handelsmaniibacteriota</taxon>
    </lineage>
</organism>
<gene>
    <name evidence="3" type="ORF">A3F84_27675</name>
</gene>
<dbReference type="InterPro" id="IPR005021">
    <property type="entry name" value="Terminase_largesu-like"/>
</dbReference>
<dbReference type="PANTHER" id="PTHR41287">
    <property type="match status" value="1"/>
</dbReference>
<comment type="caution">
    <text evidence="3">The sequence shown here is derived from an EMBL/GenBank/DDBJ whole genome shotgun (WGS) entry which is preliminary data.</text>
</comment>